<evidence type="ECO:0000256" key="3">
    <source>
        <dbReference type="ARBA" id="ARBA00023016"/>
    </source>
</evidence>
<dbReference type="RefSeq" id="WP_012031197.1">
    <property type="nucleotide sequence ID" value="NC_009446.1"/>
</dbReference>
<dbReference type="STRING" id="246195.DNO_0876"/>
<evidence type="ECO:0000256" key="6">
    <source>
        <dbReference type="ARBA" id="ARBA00023163"/>
    </source>
</evidence>
<dbReference type="OrthoDB" id="9809557at2"/>
<evidence type="ECO:0000256" key="5">
    <source>
        <dbReference type="ARBA" id="ARBA00023125"/>
    </source>
</evidence>
<evidence type="ECO:0000256" key="8">
    <source>
        <dbReference type="NCBIfam" id="TIGR02392"/>
    </source>
</evidence>
<dbReference type="Gene3D" id="1.20.140.160">
    <property type="match status" value="1"/>
</dbReference>
<dbReference type="NCBIfam" id="TIGR02937">
    <property type="entry name" value="sigma70-ECF"/>
    <property type="match status" value="1"/>
</dbReference>
<dbReference type="GO" id="GO:0006352">
    <property type="term" value="P:DNA-templated transcription initiation"/>
    <property type="evidence" value="ECO:0007669"/>
    <property type="project" value="UniProtKB-UniRule"/>
</dbReference>
<feature type="region of interest" description="Sigma-70 factor domain-4" evidence="7">
    <location>
        <begin position="238"/>
        <end position="290"/>
    </location>
</feature>
<dbReference type="PRINTS" id="PR00046">
    <property type="entry name" value="SIGMA70FCT"/>
</dbReference>
<keyword evidence="4 7" id="KW-0731">Sigma factor</keyword>
<dbReference type="InterPro" id="IPR050813">
    <property type="entry name" value="Sigma-70_Factor"/>
</dbReference>
<dbReference type="InterPro" id="IPR007627">
    <property type="entry name" value="RNA_pol_sigma70_r2"/>
</dbReference>
<feature type="short sequence motif" description="Interaction with polymerase core subunit RpoC" evidence="7">
    <location>
        <begin position="88"/>
        <end position="91"/>
    </location>
</feature>
<dbReference type="GO" id="GO:0016987">
    <property type="term" value="F:sigma factor activity"/>
    <property type="evidence" value="ECO:0007669"/>
    <property type="project" value="UniProtKB-UniRule"/>
</dbReference>
<dbReference type="InterPro" id="IPR007630">
    <property type="entry name" value="RNA_pol_sigma70_r4"/>
</dbReference>
<dbReference type="InterPro" id="IPR013325">
    <property type="entry name" value="RNA_pol_sigma_r2"/>
</dbReference>
<keyword evidence="5 7" id="KW-0238">DNA-binding</keyword>
<evidence type="ECO:0000313" key="11">
    <source>
        <dbReference type="Proteomes" id="UP000000248"/>
    </source>
</evidence>
<dbReference type="InterPro" id="IPR014284">
    <property type="entry name" value="RNA_pol_sigma-70_dom"/>
</dbReference>
<dbReference type="InterPro" id="IPR000943">
    <property type="entry name" value="RNA_pol_sigma70"/>
</dbReference>
<protein>
    <recommendedName>
        <fullName evidence="7 8">RNA polymerase sigma factor RpoH</fullName>
    </recommendedName>
    <alternativeName>
        <fullName evidence="7">RNA polymerase sigma-32 factor</fullName>
    </alternativeName>
</protein>
<keyword evidence="3 7" id="KW-0346">Stress response</keyword>
<dbReference type="HOGENOM" id="CLU_014793_3_5_6"/>
<feature type="domain" description="RNA polymerase sigma-70" evidence="9">
    <location>
        <begin position="88"/>
        <end position="101"/>
    </location>
</feature>
<dbReference type="InterPro" id="IPR012759">
    <property type="entry name" value="RNA_pol_sigma_RpoH_proteobac"/>
</dbReference>
<evidence type="ECO:0000256" key="7">
    <source>
        <dbReference type="HAMAP-Rule" id="MF_00961"/>
    </source>
</evidence>
<dbReference type="NCBIfam" id="NF005143">
    <property type="entry name" value="PRK06596.1"/>
    <property type="match status" value="1"/>
</dbReference>
<dbReference type="KEGG" id="dno:DNO_0876"/>
<gene>
    <name evidence="7 10" type="primary">rpoH</name>
    <name evidence="10" type="ordered locus">DNO_0876</name>
</gene>
<dbReference type="NCBIfam" id="TIGR02392">
    <property type="entry name" value="rpoH_proteo"/>
    <property type="match status" value="1"/>
</dbReference>
<dbReference type="Pfam" id="PF04542">
    <property type="entry name" value="Sigma70_r2"/>
    <property type="match status" value="1"/>
</dbReference>
<dbReference type="PANTHER" id="PTHR30376">
    <property type="entry name" value="SIGMA FACTOR RPOH HEAT SHOCK RELATED"/>
    <property type="match status" value="1"/>
</dbReference>
<keyword evidence="1 7" id="KW-0963">Cytoplasm</keyword>
<dbReference type="SUPFAM" id="SSF88659">
    <property type="entry name" value="Sigma3 and sigma4 domains of RNA polymerase sigma factors"/>
    <property type="match status" value="1"/>
</dbReference>
<dbReference type="FunFam" id="1.20.120.1810:FF:000001">
    <property type="entry name" value="RNA polymerase sigma factor RpoH"/>
    <property type="match status" value="1"/>
</dbReference>
<dbReference type="HAMAP" id="MF_00961">
    <property type="entry name" value="Sigma70_RpoH"/>
    <property type="match status" value="1"/>
</dbReference>
<dbReference type="PANTHER" id="PTHR30376:SF3">
    <property type="entry name" value="RNA POLYMERASE SIGMA FACTOR RPOH"/>
    <property type="match status" value="1"/>
</dbReference>
<comment type="similarity">
    <text evidence="7">Belongs to the sigma-70 factor family. RpoH subfamily.</text>
</comment>
<dbReference type="Proteomes" id="UP000000248">
    <property type="component" value="Chromosome"/>
</dbReference>
<dbReference type="SUPFAM" id="SSF88946">
    <property type="entry name" value="Sigma2 domain of RNA polymerase sigma factors"/>
    <property type="match status" value="1"/>
</dbReference>
<keyword evidence="2 7" id="KW-0805">Transcription regulation</keyword>
<reference evidence="10 11" key="1">
    <citation type="journal article" date="2007" name="Nat. Biotechnol.">
        <title>Genome sequence and identification of candidate vaccine antigens from the animal pathogen Dichelobacter nodosus.</title>
        <authorList>
            <person name="Myers G.S."/>
            <person name="Parker D."/>
            <person name="Al-Hasani K."/>
            <person name="Kennan R.M."/>
            <person name="Seemann T."/>
            <person name="Ren Q."/>
            <person name="Badger J.H."/>
            <person name="Selengut J.D."/>
            <person name="Deboy R.T."/>
            <person name="Tettelin H."/>
            <person name="Boyce J.D."/>
            <person name="McCarl V.P."/>
            <person name="Han X."/>
            <person name="Nelson W.C."/>
            <person name="Madupu R."/>
            <person name="Mohamoud Y."/>
            <person name="Holley T."/>
            <person name="Fedorova N."/>
            <person name="Khouri H."/>
            <person name="Bottomley S.P."/>
            <person name="Whittington R.J."/>
            <person name="Adler B."/>
            <person name="Songer J.G."/>
            <person name="Rood J.I."/>
            <person name="Paulsen I.T."/>
        </authorList>
    </citation>
    <scope>NUCLEOTIDE SEQUENCE [LARGE SCALE GENOMIC DNA]</scope>
    <source>
        <strain evidence="10 11">VCS1703A</strain>
    </source>
</reference>
<accession>A5EYA4</accession>
<dbReference type="CDD" id="cd06171">
    <property type="entry name" value="Sigma70_r4"/>
    <property type="match status" value="1"/>
</dbReference>
<feature type="region of interest" description="Sigma-70 factor domain-2" evidence="7">
    <location>
        <begin position="64"/>
        <end position="133"/>
    </location>
</feature>
<name>A5EYA4_DICNV</name>
<comment type="subcellular location">
    <subcellularLocation>
        <location evidence="7">Cytoplasm</location>
    </subcellularLocation>
</comment>
<proteinExistence type="inferred from homology"/>
<dbReference type="GO" id="GO:0009408">
    <property type="term" value="P:response to heat"/>
    <property type="evidence" value="ECO:0007669"/>
    <property type="project" value="UniProtKB-UniRule"/>
</dbReference>
<evidence type="ECO:0000259" key="9">
    <source>
        <dbReference type="PROSITE" id="PS00715"/>
    </source>
</evidence>
<evidence type="ECO:0000256" key="1">
    <source>
        <dbReference type="ARBA" id="ARBA00022490"/>
    </source>
</evidence>
<dbReference type="GO" id="GO:0003677">
    <property type="term" value="F:DNA binding"/>
    <property type="evidence" value="ECO:0007669"/>
    <property type="project" value="UniProtKB-UniRule"/>
</dbReference>
<dbReference type="AlphaFoldDB" id="A5EYA4"/>
<evidence type="ECO:0000256" key="2">
    <source>
        <dbReference type="ARBA" id="ARBA00023015"/>
    </source>
</evidence>
<comment type="subunit">
    <text evidence="7">Interacts with the RNA polymerase core enzyme.</text>
</comment>
<evidence type="ECO:0000256" key="4">
    <source>
        <dbReference type="ARBA" id="ARBA00023082"/>
    </source>
</evidence>
<dbReference type="InterPro" id="IPR013324">
    <property type="entry name" value="RNA_pol_sigma_r3/r4-like"/>
</dbReference>
<dbReference type="GO" id="GO:0005737">
    <property type="term" value="C:cytoplasm"/>
    <property type="evidence" value="ECO:0007669"/>
    <property type="project" value="UniProtKB-SubCell"/>
</dbReference>
<keyword evidence="11" id="KW-1185">Reference proteome</keyword>
<dbReference type="Gene3D" id="1.20.120.1810">
    <property type="match status" value="1"/>
</dbReference>
<dbReference type="Pfam" id="PF04545">
    <property type="entry name" value="Sigma70_r4"/>
    <property type="match status" value="1"/>
</dbReference>
<dbReference type="eggNOG" id="COG0568">
    <property type="taxonomic scope" value="Bacteria"/>
</dbReference>
<evidence type="ECO:0000313" key="10">
    <source>
        <dbReference type="EMBL" id="ABQ13702.1"/>
    </source>
</evidence>
<feature type="DNA-binding region" description="H-T-H motif" evidence="7">
    <location>
        <begin position="263"/>
        <end position="282"/>
    </location>
</feature>
<sequence length="297" mass="33982">MTTTSVSLQSNHALVPHGQWLTPSSDIDQYIAKVRQIPILDADEEFRLATELQQNHSLAAAQTLIVHHLKFVVHIARGFLGYGLPLGDLIQEGNIGLMKAVKRFEPQRGVRLVSFAVHWIKSEIHEYVIRNWRLVKIATTKAQRKLFFNLRSMKKNMHWLSDAEAQTIAEDLNVSVKDVLEMESRIHGQDIAFDPLDENDDEENVAPAAWLTDESVDPALSTEHHEQKHLLQHQLTQGLNQLDARSREIIESRWLNEHEKVTLQTLASKYHISAERIRQIEQQALLQLKNSMIAAVK</sequence>
<dbReference type="EMBL" id="CP000513">
    <property type="protein sequence ID" value="ABQ13702.1"/>
    <property type="molecule type" value="Genomic_DNA"/>
</dbReference>
<keyword evidence="6 7" id="KW-0804">Transcription</keyword>
<comment type="function">
    <text evidence="7">Sigma factors are initiation factors that promote the attachment of RNA polymerase to specific initiation sites and are then released. This sigma factor is involved in regulation of expression of heat shock genes.</text>
</comment>
<organism evidence="10 11">
    <name type="scientific">Dichelobacter nodosus (strain VCS1703A)</name>
    <dbReference type="NCBI Taxonomy" id="246195"/>
    <lineage>
        <taxon>Bacteria</taxon>
        <taxon>Pseudomonadati</taxon>
        <taxon>Pseudomonadota</taxon>
        <taxon>Gammaproteobacteria</taxon>
        <taxon>Cardiobacteriales</taxon>
        <taxon>Cardiobacteriaceae</taxon>
        <taxon>Dichelobacter</taxon>
    </lineage>
</organism>
<dbReference type="PROSITE" id="PS00715">
    <property type="entry name" value="SIGMA70_1"/>
    <property type="match status" value="1"/>
</dbReference>